<evidence type="ECO:0000256" key="4">
    <source>
        <dbReference type="ARBA" id="ARBA00022833"/>
    </source>
</evidence>
<dbReference type="GO" id="GO:0046872">
    <property type="term" value="F:metal ion binding"/>
    <property type="evidence" value="ECO:0007669"/>
    <property type="project" value="UniProtKB-KW"/>
</dbReference>
<dbReference type="Proteomes" id="UP000240880">
    <property type="component" value="Unassembled WGS sequence"/>
</dbReference>
<evidence type="ECO:0000256" key="7">
    <source>
        <dbReference type="ARBA" id="ARBA00023239"/>
    </source>
</evidence>
<dbReference type="InterPro" id="IPR038494">
    <property type="entry name" value="IGPD_sf"/>
</dbReference>
<name>A0A2R6A775_9ARCH</name>
<evidence type="ECO:0000313" key="8">
    <source>
        <dbReference type="EMBL" id="PSN82241.1"/>
    </source>
</evidence>
<dbReference type="NCBIfam" id="TIGR00069">
    <property type="entry name" value="hisD"/>
    <property type="match status" value="1"/>
</dbReference>
<reference evidence="8 9" key="1">
    <citation type="submission" date="2017-04" db="EMBL/GenBank/DDBJ databases">
        <title>Novel microbial lineages endemic to geothermal iron-oxide mats fill important gaps in the evolutionary history of Archaea.</title>
        <authorList>
            <person name="Jay Z.J."/>
            <person name="Beam J.P."/>
            <person name="Dlakic M."/>
            <person name="Rusch D.B."/>
            <person name="Kozubal M.A."/>
            <person name="Inskeep W.P."/>
        </authorList>
    </citation>
    <scope>NUCLEOTIDE SEQUENCE [LARGE SCALE GENOMIC DNA]</scope>
    <source>
        <strain evidence="8">OSP_D</strain>
    </source>
</reference>
<evidence type="ECO:0000256" key="1">
    <source>
        <dbReference type="ARBA" id="ARBA00001947"/>
    </source>
</evidence>
<dbReference type="EMBL" id="NEXC01000089">
    <property type="protein sequence ID" value="PSN82241.1"/>
    <property type="molecule type" value="Genomic_DNA"/>
</dbReference>
<comment type="cofactor">
    <cofactor evidence="1">
        <name>Zn(2+)</name>
        <dbReference type="ChEBI" id="CHEBI:29105"/>
    </cofactor>
</comment>
<dbReference type="GO" id="GO:0051287">
    <property type="term" value="F:NAD binding"/>
    <property type="evidence" value="ECO:0007669"/>
    <property type="project" value="InterPro"/>
</dbReference>
<comment type="caution">
    <text evidence="8">The sequence shown here is derived from an EMBL/GenBank/DDBJ whole genome shotgun (WGS) entry which is preliminary data.</text>
</comment>
<evidence type="ECO:0000256" key="5">
    <source>
        <dbReference type="ARBA" id="ARBA00023002"/>
    </source>
</evidence>
<proteinExistence type="predicted"/>
<dbReference type="CDD" id="cd06572">
    <property type="entry name" value="Histidinol_dh"/>
    <property type="match status" value="1"/>
</dbReference>
<dbReference type="GO" id="GO:0005829">
    <property type="term" value="C:cytosol"/>
    <property type="evidence" value="ECO:0007669"/>
    <property type="project" value="TreeGrafter"/>
</dbReference>
<dbReference type="FunFam" id="3.40.50.1980:FF:000001">
    <property type="entry name" value="Histidinol dehydrogenase"/>
    <property type="match status" value="1"/>
</dbReference>
<dbReference type="AlphaFoldDB" id="A0A2R6A775"/>
<evidence type="ECO:0000256" key="2">
    <source>
        <dbReference type="ARBA" id="ARBA00022605"/>
    </source>
</evidence>
<protein>
    <submittedName>
        <fullName evidence="8">Histidinol dehydrogenase</fullName>
    </submittedName>
</protein>
<dbReference type="PANTHER" id="PTHR21256:SF2">
    <property type="entry name" value="HISTIDINE BIOSYNTHESIS TRIFUNCTIONAL PROTEIN"/>
    <property type="match status" value="1"/>
</dbReference>
<dbReference type="GO" id="GO:0004399">
    <property type="term" value="F:histidinol dehydrogenase activity"/>
    <property type="evidence" value="ECO:0007669"/>
    <property type="project" value="TreeGrafter"/>
</dbReference>
<evidence type="ECO:0000256" key="3">
    <source>
        <dbReference type="ARBA" id="ARBA00022723"/>
    </source>
</evidence>
<dbReference type="InterPro" id="IPR000807">
    <property type="entry name" value="ImidazoleglycerolP_deHydtase"/>
</dbReference>
<dbReference type="InterPro" id="IPR020568">
    <property type="entry name" value="Ribosomal_Su5_D2-typ_SF"/>
</dbReference>
<dbReference type="SUPFAM" id="SSF54211">
    <property type="entry name" value="Ribosomal protein S5 domain 2-like"/>
    <property type="match status" value="2"/>
</dbReference>
<keyword evidence="3" id="KW-0479">Metal-binding</keyword>
<keyword evidence="4" id="KW-0862">Zinc</keyword>
<evidence type="ECO:0000256" key="6">
    <source>
        <dbReference type="ARBA" id="ARBA00023102"/>
    </source>
</evidence>
<keyword evidence="2" id="KW-0028">Amino-acid biosynthesis</keyword>
<keyword evidence="5" id="KW-0560">Oxidoreductase</keyword>
<dbReference type="InterPro" id="IPR016161">
    <property type="entry name" value="Ald_DH/histidinol_DH"/>
</dbReference>
<dbReference type="PRINTS" id="PR00083">
    <property type="entry name" value="HOLDHDRGNASE"/>
</dbReference>
<keyword evidence="6" id="KW-0368">Histidine biosynthesis</keyword>
<sequence>MKIRRYTEMTKEEIHELLSRHPKNLDEIKDSVAKIIKRVSEEGDRALFELERELDHCELTTLRVEEREFEEAEKAVEPELKRSIELAIENVKNYQKRLLPPPIWLESFANGIIAGEKVSAIQSVGLYVPRGKGSFPSVMIMLGVPARVAGVKRIVVATPPERSGKVDEKVLFVCNALGIKEVYKMGGAQAIAALALGTQSIKKVSKILGPGSAYVNVAKQLLAGRVDIGLIAGPSESVVVADETQNPLNVALDLLQEAEHGPDSTSLLLTTSQTLVEEVRKELEQILSQLDEPRKGFVETVLKERGGAIVFETMEEIVNFVNEFAPEHLVLDVKDAFSLLQKIENAGEILIGPNTPISAGNYIAGPNAVLPTGGFAKSMSPLSVRDFLKTTSILSLSSDALLFYKEHIERLAKSEGFPLHALSAVRRVPVYEDSKGEFRVLSASERSISVVRESRESKVSLTIYAGERDLNLKANISTPLEFLNHMIETIAWRSGFNIRVSVNLEGYKLMHVVAEDTGITMGYAFYQLVQRGFSKGIEGCGSSIAVIDEARASVSLSFEGRSLYVSNLKTSFERVEDMLSADLHNFLSGFAQGGRCTLHVVVESGSDPHHVWEAVFRAFGEALRECFKQNSFRRGTTPGVKGV</sequence>
<dbReference type="Gene3D" id="3.40.50.1980">
    <property type="entry name" value="Nitrogenase molybdenum iron protein domain"/>
    <property type="match status" value="2"/>
</dbReference>
<dbReference type="Pfam" id="PF00475">
    <property type="entry name" value="IGPD"/>
    <property type="match status" value="1"/>
</dbReference>
<gene>
    <name evidence="8" type="ORF">B9Q01_08615</name>
</gene>
<dbReference type="GO" id="GO:0004424">
    <property type="term" value="F:imidazoleglycerol-phosphate dehydratase activity"/>
    <property type="evidence" value="ECO:0007669"/>
    <property type="project" value="InterPro"/>
</dbReference>
<dbReference type="Pfam" id="PF00815">
    <property type="entry name" value="Histidinol_dh"/>
    <property type="match status" value="1"/>
</dbReference>
<organism evidence="8 9">
    <name type="scientific">Candidatus Marsarchaeota G1 archaeon OSP_D</name>
    <dbReference type="NCBI Taxonomy" id="1978155"/>
    <lineage>
        <taxon>Archaea</taxon>
        <taxon>Candidatus Marsarchaeota</taxon>
        <taxon>Candidatus Marsarchaeota group 1</taxon>
    </lineage>
</organism>
<dbReference type="GO" id="GO:0000105">
    <property type="term" value="P:L-histidine biosynthetic process"/>
    <property type="evidence" value="ECO:0007669"/>
    <property type="project" value="UniProtKB-KW"/>
</dbReference>
<evidence type="ECO:0000313" key="9">
    <source>
        <dbReference type="Proteomes" id="UP000240880"/>
    </source>
</evidence>
<accession>A0A2R6A775</accession>
<dbReference type="Gene3D" id="1.20.5.1300">
    <property type="match status" value="1"/>
</dbReference>
<keyword evidence="7" id="KW-0456">Lyase</keyword>
<dbReference type="SUPFAM" id="SSF53720">
    <property type="entry name" value="ALDH-like"/>
    <property type="match status" value="1"/>
</dbReference>
<dbReference type="PANTHER" id="PTHR21256">
    <property type="entry name" value="HISTIDINOL DEHYDROGENASE HDH"/>
    <property type="match status" value="1"/>
</dbReference>
<dbReference type="InterPro" id="IPR012131">
    <property type="entry name" value="Hstdl_DH"/>
</dbReference>
<dbReference type="Gene3D" id="3.30.230.40">
    <property type="entry name" value="Imidazole glycerol phosphate dehydratase, domain 1"/>
    <property type="match status" value="2"/>
</dbReference>